<evidence type="ECO:0000256" key="1">
    <source>
        <dbReference type="SAM" id="MobiDB-lite"/>
    </source>
</evidence>
<evidence type="ECO:0000313" key="2">
    <source>
        <dbReference type="EMBL" id="ATS18247.1"/>
    </source>
</evidence>
<name>A0A2D2Q1W4_PARLV</name>
<dbReference type="SUPFAM" id="SSF52172">
    <property type="entry name" value="CheY-like"/>
    <property type="match status" value="1"/>
</dbReference>
<feature type="region of interest" description="Disordered" evidence="1">
    <location>
        <begin position="150"/>
        <end position="210"/>
    </location>
</feature>
<organism evidence="2 3">
    <name type="scientific">Parathermosynechococcus lividus PCC 6715</name>
    <dbReference type="NCBI Taxonomy" id="1917166"/>
    <lineage>
        <taxon>Bacteria</taxon>
        <taxon>Bacillati</taxon>
        <taxon>Cyanobacteriota</taxon>
        <taxon>Cyanophyceae</taxon>
        <taxon>Acaryochloridales</taxon>
        <taxon>Thermosynechococcaceae</taxon>
        <taxon>Parathermosynechococcus</taxon>
    </lineage>
</organism>
<dbReference type="AlphaFoldDB" id="A0A2D2Q1W4"/>
<dbReference type="RefSeq" id="WP_099798594.1">
    <property type="nucleotide sequence ID" value="NZ_CP018092.1"/>
</dbReference>
<feature type="compositionally biased region" description="Basic residues" evidence="1">
    <location>
        <begin position="201"/>
        <end position="210"/>
    </location>
</feature>
<dbReference type="OrthoDB" id="573894at2"/>
<proteinExistence type="predicted"/>
<evidence type="ECO:0000313" key="3">
    <source>
        <dbReference type="Proteomes" id="UP000231057"/>
    </source>
</evidence>
<dbReference type="Proteomes" id="UP000231057">
    <property type="component" value="Chromosome"/>
</dbReference>
<dbReference type="KEGG" id="slw:BRW62_05180"/>
<gene>
    <name evidence="2" type="ORF">BRW62_05180</name>
</gene>
<dbReference type="Gene3D" id="3.40.50.2300">
    <property type="match status" value="1"/>
</dbReference>
<accession>A0A2D2Q1W4</accession>
<reference evidence="3" key="2">
    <citation type="journal article" date="2022" name="Front. Microbiol.">
        <title>Comparative Genomic Analysis Revealed Distinct Molecular Components and Organization of CO2-Concentrating Mechanism in Thermophilic Cyanobacteria.</title>
        <authorList>
            <person name="Tang J."/>
            <person name="Zhou H."/>
            <person name="Yao D."/>
            <person name="Riaz S."/>
            <person name="You D."/>
            <person name="Klepacz-Smolka A."/>
            <person name="Daroch M."/>
        </authorList>
    </citation>
    <scope>NUCLEOTIDE SEQUENCE [LARGE SCALE GENOMIC DNA]</scope>
    <source>
        <strain evidence="3">PCC 6715</strain>
    </source>
</reference>
<dbReference type="EMBL" id="CP018092">
    <property type="protein sequence ID" value="ATS18247.1"/>
    <property type="molecule type" value="Genomic_DNA"/>
</dbReference>
<protein>
    <submittedName>
        <fullName evidence="2">Response regulator receiver protein</fullName>
    </submittedName>
</protein>
<keyword evidence="3" id="KW-1185">Reference proteome</keyword>
<dbReference type="InterPro" id="IPR011006">
    <property type="entry name" value="CheY-like_superfamily"/>
</dbReference>
<reference evidence="2 3" key="1">
    <citation type="submission" date="2016-11" db="EMBL/GenBank/DDBJ databases">
        <title>Complete genome sequence of thermophilic cyanobacteria strain Synechococcus sp. PCC6715.</title>
        <authorList>
            <person name="Tang J."/>
            <person name="Daroch M."/>
            <person name="Liang Y."/>
            <person name="Jiang D."/>
            <person name="Shah M."/>
        </authorList>
    </citation>
    <scope>NUCLEOTIDE SEQUENCE [LARGE SCALE GENOMIC DNA]</scope>
    <source>
        <strain evidence="2 3">PCC 6715</strain>
    </source>
</reference>
<feature type="compositionally biased region" description="Pro residues" evidence="1">
    <location>
        <begin position="155"/>
        <end position="165"/>
    </location>
</feature>
<sequence>MKPTVLMTQAVQRQGEIWHSILSSQNITVIWESLDGDILGVLEQMETAGLTLPNLLLLDLGMTVTNPYRFCQVAQSRFPSLPIVITVGQERQISSAERRWALRLGATDLLPGIQESTLIATAVSHLTRILELLDALPIQQDALMESLSRLSAPLQSPPPPAPSPTVEPAAPEPSQSMQQYRGVGTVADTSTLPKGDEDGQRRRRYRGSSY</sequence>